<dbReference type="Pfam" id="PF00356">
    <property type="entry name" value="LacI"/>
    <property type="match status" value="1"/>
</dbReference>
<dbReference type="AlphaFoldDB" id="A0A423PYP9"/>
<evidence type="ECO:0000259" key="5">
    <source>
        <dbReference type="PROSITE" id="PS50932"/>
    </source>
</evidence>
<dbReference type="PROSITE" id="PS00356">
    <property type="entry name" value="HTH_LACI_1"/>
    <property type="match status" value="1"/>
</dbReference>
<dbReference type="RefSeq" id="WP_123657499.1">
    <property type="nucleotide sequence ID" value="NZ_AYKG01000011.1"/>
</dbReference>
<comment type="caution">
    <text evidence="6">The sequence shown here is derived from an EMBL/GenBank/DDBJ whole genome shotgun (WGS) entry which is preliminary data.</text>
</comment>
<dbReference type="SUPFAM" id="SSF53822">
    <property type="entry name" value="Periplasmic binding protein-like I"/>
    <property type="match status" value="1"/>
</dbReference>
<dbReference type="OrthoDB" id="7055227at2"/>
<proteinExistence type="predicted"/>
<dbReference type="SUPFAM" id="SSF47413">
    <property type="entry name" value="lambda repressor-like DNA-binding domains"/>
    <property type="match status" value="1"/>
</dbReference>
<keyword evidence="4" id="KW-0804">Transcription</keyword>
<keyword evidence="3" id="KW-0238">DNA-binding</keyword>
<dbReference type="FunCoup" id="A0A423PYP9">
    <property type="interactions" value="144"/>
</dbReference>
<evidence type="ECO:0000313" key="7">
    <source>
        <dbReference type="Proteomes" id="UP000285310"/>
    </source>
</evidence>
<dbReference type="Gene3D" id="3.40.50.2300">
    <property type="match status" value="2"/>
</dbReference>
<feature type="domain" description="HTH lacI-type" evidence="5">
    <location>
        <begin position="6"/>
        <end position="63"/>
    </location>
</feature>
<dbReference type="Gene3D" id="1.10.260.40">
    <property type="entry name" value="lambda repressor-like DNA-binding domains"/>
    <property type="match status" value="1"/>
</dbReference>
<gene>
    <name evidence="6" type="ORF">SAJA_04775</name>
</gene>
<name>A0A423PYP9_9GAMM</name>
<dbReference type="GO" id="GO:0000976">
    <property type="term" value="F:transcription cis-regulatory region binding"/>
    <property type="evidence" value="ECO:0007669"/>
    <property type="project" value="TreeGrafter"/>
</dbReference>
<organism evidence="6 7">
    <name type="scientific">Salinisphaera japonica YTM-1</name>
    <dbReference type="NCBI Taxonomy" id="1209778"/>
    <lineage>
        <taxon>Bacteria</taxon>
        <taxon>Pseudomonadati</taxon>
        <taxon>Pseudomonadota</taxon>
        <taxon>Gammaproteobacteria</taxon>
        <taxon>Salinisphaerales</taxon>
        <taxon>Salinisphaeraceae</taxon>
        <taxon>Salinisphaera</taxon>
    </lineage>
</organism>
<dbReference type="SMART" id="SM00354">
    <property type="entry name" value="HTH_LACI"/>
    <property type="match status" value="1"/>
</dbReference>
<keyword evidence="1" id="KW-0678">Repressor</keyword>
<evidence type="ECO:0000313" key="6">
    <source>
        <dbReference type="EMBL" id="ROO30658.1"/>
    </source>
</evidence>
<dbReference type="PROSITE" id="PS50932">
    <property type="entry name" value="HTH_LACI_2"/>
    <property type="match status" value="1"/>
</dbReference>
<dbReference type="GO" id="GO:0003700">
    <property type="term" value="F:DNA-binding transcription factor activity"/>
    <property type="evidence" value="ECO:0007669"/>
    <property type="project" value="TreeGrafter"/>
</dbReference>
<dbReference type="Pfam" id="PF00532">
    <property type="entry name" value="Peripla_BP_1"/>
    <property type="match status" value="1"/>
</dbReference>
<dbReference type="InterPro" id="IPR028082">
    <property type="entry name" value="Peripla_BP_I"/>
</dbReference>
<protein>
    <submittedName>
        <fullName evidence="6">Transcriptional regulator</fullName>
    </submittedName>
</protein>
<keyword evidence="2" id="KW-0805">Transcription regulation</keyword>
<evidence type="ECO:0000256" key="4">
    <source>
        <dbReference type="ARBA" id="ARBA00023163"/>
    </source>
</evidence>
<evidence type="ECO:0000256" key="3">
    <source>
        <dbReference type="ARBA" id="ARBA00023125"/>
    </source>
</evidence>
<keyword evidence="7" id="KW-1185">Reference proteome</keyword>
<dbReference type="InterPro" id="IPR001761">
    <property type="entry name" value="Peripla_BP/Lac1_sug-bd_dom"/>
</dbReference>
<dbReference type="InterPro" id="IPR000843">
    <property type="entry name" value="HTH_LacI"/>
</dbReference>
<dbReference type="PANTHER" id="PTHR30146:SF45">
    <property type="entry name" value="CATABOLITE REPRESSOR_ACTIVATOR"/>
    <property type="match status" value="1"/>
</dbReference>
<dbReference type="InterPro" id="IPR010982">
    <property type="entry name" value="Lambda_DNA-bd_dom_sf"/>
</dbReference>
<dbReference type="CDD" id="cd01392">
    <property type="entry name" value="HTH_LacI"/>
    <property type="match status" value="1"/>
</dbReference>
<dbReference type="PANTHER" id="PTHR30146">
    <property type="entry name" value="LACI-RELATED TRANSCRIPTIONAL REPRESSOR"/>
    <property type="match status" value="1"/>
</dbReference>
<accession>A0A423PYP9</accession>
<dbReference type="EMBL" id="AYKG01000011">
    <property type="protein sequence ID" value="ROO30658.1"/>
    <property type="molecule type" value="Genomic_DNA"/>
</dbReference>
<dbReference type="InParanoid" id="A0A423PYP9"/>
<evidence type="ECO:0000256" key="1">
    <source>
        <dbReference type="ARBA" id="ARBA00022491"/>
    </source>
</evidence>
<reference evidence="6 7" key="1">
    <citation type="submission" date="2013-10" db="EMBL/GenBank/DDBJ databases">
        <title>Salinisphaera japonica YTM-1 Genome Sequencing.</title>
        <authorList>
            <person name="Lai Q."/>
            <person name="Li C."/>
            <person name="Shao Z."/>
        </authorList>
    </citation>
    <scope>NUCLEOTIDE SEQUENCE [LARGE SCALE GENOMIC DNA]</scope>
    <source>
        <strain evidence="6 7">YTM-1</strain>
    </source>
</reference>
<sequence length="341" mass="36913">MTTKPKTLADIARLAGVSRTTASYVVNGQAGARRISPATVARVEAVIAEHDFSVDIRAAALRRGKTRTLGLIVPDLENTSYARLAKQIERRLREQGYQLVIVDSDDDAATERALVAGLRARKIDGLIVASCLAEHDALYPEIQAAGTPVIALDRPLSATHLRSVASSNQGAARQLTQAVLANRARHAPPGDILWLDAVAELSITRRRRAGFLDAVADQPVGAHTRCGTRYDRATGAGLLRDHLAEHAWPAAIVTAAYPLLDGALDVLLDRHATPTSRAMPQLATFGDHRLLDFLPTTVFTMAQQHEHVAARAVERLLAALAGTIDPGRDRLDRILRQRPPR</sequence>
<evidence type="ECO:0000256" key="2">
    <source>
        <dbReference type="ARBA" id="ARBA00023015"/>
    </source>
</evidence>
<dbReference type="Proteomes" id="UP000285310">
    <property type="component" value="Unassembled WGS sequence"/>
</dbReference>